<proteinExistence type="inferred from homology"/>
<comment type="function">
    <text evidence="6">RNA helicase.</text>
</comment>
<dbReference type="SUPFAM" id="SSF52540">
    <property type="entry name" value="P-loop containing nucleoside triphosphate hydrolases"/>
    <property type="match status" value="1"/>
</dbReference>
<sequence>MFAVRFDPNQVFEATPQEQNETGAIIPLKRAKSVEDDEDDDGEDNGDKDDNEDIEMKNANDKDIKHETADKHEFEDANADSSGEDDSSDEENRSDDQSVGSGEAFELKGSLGTNLNKSHSSVLSRFQKSMKLRDTREVADDSTNNDAAVVDEGTHQVLEHIPQPPIVRSTNFSESNDHKSIAWLHTTKVYYDNSMSKPFDSYSSELEPNLLSNIKRQFAGDTFPIQTVLLNNILPVLNFSLQTTRKNLTRRVGDILVNASTGSGKTLGYAIPIVQLLSKRNVNKLRALIILPTKLLINQVYETIRKLSQGTGLIISMSKLDCSLKEEHTKFLQNEPDILVTTPGRLVDHLNMSSLSLKNLSILVLDEADHLLNQSFQNWCPELMNRIKMDKNDNMPGNVIKMIFSATLTTNTEKLHGLQLYNPKLFVMDSVKLYNLPSTLQEYNIGIPTAKSIFKPLILLYLLDRLNNSKILVFVKSNEASLRLASLLNIMIGEKLGKQHIITSVNSNNTKSENRKLVNDFAVSASYSSANKVLITTDLMSRGIDINDITDVINYDLPIGSQQYVHRCGRTARARTEGNAFNLLVGKGEKTFWCQSIDNDMSRDVNGCVPRDWDSSNPEGDQETQEALPLSKISSDEEKLYKKCLEILKQKASSK</sequence>
<dbReference type="GO" id="GO:0003723">
    <property type="term" value="F:RNA binding"/>
    <property type="evidence" value="ECO:0007669"/>
    <property type="project" value="UniProtKB-UniRule"/>
</dbReference>
<evidence type="ECO:0000256" key="6">
    <source>
        <dbReference type="RuleBase" id="RU365068"/>
    </source>
</evidence>
<feature type="region of interest" description="Disordered" evidence="7">
    <location>
        <begin position="1"/>
        <end position="101"/>
    </location>
</feature>
<dbReference type="AlphaFoldDB" id="A0A7H9AWN0"/>
<gene>
    <name evidence="10" type="ORF">HG535_0A07600</name>
</gene>
<feature type="domain" description="Helicase ATP-binding" evidence="8">
    <location>
        <begin position="246"/>
        <end position="426"/>
    </location>
</feature>
<evidence type="ECO:0000256" key="5">
    <source>
        <dbReference type="ARBA" id="ARBA00022884"/>
    </source>
</evidence>
<accession>A0A7H9AWN0</accession>
<dbReference type="KEGG" id="zmk:HG535_0A07600"/>
<dbReference type="Pfam" id="PF00271">
    <property type="entry name" value="Helicase_C"/>
    <property type="match status" value="1"/>
</dbReference>
<dbReference type="InterPro" id="IPR001650">
    <property type="entry name" value="Helicase_C-like"/>
</dbReference>
<evidence type="ECO:0000313" key="11">
    <source>
        <dbReference type="Proteomes" id="UP000509704"/>
    </source>
</evidence>
<evidence type="ECO:0000256" key="2">
    <source>
        <dbReference type="ARBA" id="ARBA00022801"/>
    </source>
</evidence>
<comment type="similarity">
    <text evidence="6">Belongs to the DEAD box helicase family.</text>
</comment>
<dbReference type="EMBL" id="CP058604">
    <property type="protein sequence ID" value="QLG70818.1"/>
    <property type="molecule type" value="Genomic_DNA"/>
</dbReference>
<evidence type="ECO:0000256" key="3">
    <source>
        <dbReference type="ARBA" id="ARBA00022806"/>
    </source>
</evidence>
<dbReference type="CDD" id="cd18787">
    <property type="entry name" value="SF2_C_DEAD"/>
    <property type="match status" value="1"/>
</dbReference>
<feature type="compositionally biased region" description="Acidic residues" evidence="7">
    <location>
        <begin position="35"/>
        <end position="53"/>
    </location>
</feature>
<reference evidence="10 11" key="1">
    <citation type="submission" date="2020-07" db="EMBL/GenBank/DDBJ databases">
        <title>The yeast mating-type switching endonuclease HO is a domesticated member of an unorthodox homing genetic element family.</title>
        <authorList>
            <person name="Coughlan A.Y."/>
            <person name="Lombardi L."/>
            <person name="Braun-Galleani S."/>
            <person name="Martos A.R."/>
            <person name="Galeote V."/>
            <person name="Bigey F."/>
            <person name="Dequin S."/>
            <person name="Byrne K.P."/>
            <person name="Wolfe K.H."/>
        </authorList>
    </citation>
    <scope>NUCLEOTIDE SEQUENCE [LARGE SCALE GENOMIC DNA]</scope>
    <source>
        <strain evidence="10 11">NRRL Y-6702</strain>
    </source>
</reference>
<keyword evidence="4 6" id="KW-0067">ATP-binding</keyword>
<feature type="region of interest" description="Disordered" evidence="7">
    <location>
        <begin position="608"/>
        <end position="631"/>
    </location>
</feature>
<feature type="compositionally biased region" description="Acidic residues" evidence="7">
    <location>
        <begin position="76"/>
        <end position="89"/>
    </location>
</feature>
<dbReference type="GO" id="GO:0005524">
    <property type="term" value="F:ATP binding"/>
    <property type="evidence" value="ECO:0007669"/>
    <property type="project" value="UniProtKB-UniRule"/>
</dbReference>
<keyword evidence="5 6" id="KW-0694">RNA-binding</keyword>
<dbReference type="PANTHER" id="PTHR24031">
    <property type="entry name" value="RNA HELICASE"/>
    <property type="match status" value="1"/>
</dbReference>
<dbReference type="GeneID" id="59234454"/>
<dbReference type="RefSeq" id="XP_037142546.1">
    <property type="nucleotide sequence ID" value="XM_037286651.1"/>
</dbReference>
<evidence type="ECO:0000259" key="8">
    <source>
        <dbReference type="PROSITE" id="PS51192"/>
    </source>
</evidence>
<dbReference type="InterPro" id="IPR014001">
    <property type="entry name" value="Helicase_ATP-bd"/>
</dbReference>
<name>A0A7H9AWN0_ZYGMR</name>
<comment type="domain">
    <text evidence="6">The Q motif is unique to and characteristic of the DEAD box family of RNA helicases and controls ATP binding and hydrolysis.</text>
</comment>
<dbReference type="GO" id="GO:0016787">
    <property type="term" value="F:hydrolase activity"/>
    <property type="evidence" value="ECO:0007669"/>
    <property type="project" value="UniProtKB-KW"/>
</dbReference>
<evidence type="ECO:0000256" key="7">
    <source>
        <dbReference type="SAM" id="MobiDB-lite"/>
    </source>
</evidence>
<evidence type="ECO:0000256" key="1">
    <source>
        <dbReference type="ARBA" id="ARBA00022741"/>
    </source>
</evidence>
<dbReference type="SMART" id="SM00487">
    <property type="entry name" value="DEXDc"/>
    <property type="match status" value="1"/>
</dbReference>
<organism evidence="10 11">
    <name type="scientific">Zygotorulaspora mrakii</name>
    <name type="common">Zygosaccharomyces mrakii</name>
    <dbReference type="NCBI Taxonomy" id="42260"/>
    <lineage>
        <taxon>Eukaryota</taxon>
        <taxon>Fungi</taxon>
        <taxon>Dikarya</taxon>
        <taxon>Ascomycota</taxon>
        <taxon>Saccharomycotina</taxon>
        <taxon>Saccharomycetes</taxon>
        <taxon>Saccharomycetales</taxon>
        <taxon>Saccharomycetaceae</taxon>
        <taxon>Zygotorulaspora</taxon>
    </lineage>
</organism>
<dbReference type="PROSITE" id="PS51194">
    <property type="entry name" value="HELICASE_CTER"/>
    <property type="match status" value="1"/>
</dbReference>
<dbReference type="EC" id="3.6.4.13" evidence="6"/>
<dbReference type="InterPro" id="IPR027417">
    <property type="entry name" value="P-loop_NTPase"/>
</dbReference>
<dbReference type="Proteomes" id="UP000509704">
    <property type="component" value="Chromosome 1"/>
</dbReference>
<dbReference type="CDD" id="cd17956">
    <property type="entry name" value="DEADc_DDX51"/>
    <property type="match status" value="1"/>
</dbReference>
<dbReference type="InterPro" id="IPR011545">
    <property type="entry name" value="DEAD/DEAH_box_helicase_dom"/>
</dbReference>
<keyword evidence="11" id="KW-1185">Reference proteome</keyword>
<evidence type="ECO:0000256" key="4">
    <source>
        <dbReference type="ARBA" id="ARBA00022840"/>
    </source>
</evidence>
<evidence type="ECO:0000259" key="9">
    <source>
        <dbReference type="PROSITE" id="PS51194"/>
    </source>
</evidence>
<keyword evidence="1 6" id="KW-0547">Nucleotide-binding</keyword>
<dbReference type="PROSITE" id="PS51192">
    <property type="entry name" value="HELICASE_ATP_BIND_1"/>
    <property type="match status" value="1"/>
</dbReference>
<feature type="domain" description="Helicase C-terminal" evidence="9">
    <location>
        <begin position="458"/>
        <end position="616"/>
    </location>
</feature>
<protein>
    <recommendedName>
        <fullName evidence="6">ATP-dependent RNA helicase</fullName>
        <ecNumber evidence="6">3.6.4.13</ecNumber>
    </recommendedName>
</protein>
<dbReference type="Pfam" id="PF00270">
    <property type="entry name" value="DEAD"/>
    <property type="match status" value="1"/>
</dbReference>
<keyword evidence="2 6" id="KW-0378">Hydrolase</keyword>
<feature type="compositionally biased region" description="Basic and acidic residues" evidence="7">
    <location>
        <begin position="54"/>
        <end position="75"/>
    </location>
</feature>
<keyword evidence="3 6" id="KW-0347">Helicase</keyword>
<dbReference type="Gene3D" id="3.40.50.300">
    <property type="entry name" value="P-loop containing nucleotide triphosphate hydrolases"/>
    <property type="match status" value="2"/>
</dbReference>
<dbReference type="GO" id="GO:0070013">
    <property type="term" value="C:intracellular organelle lumen"/>
    <property type="evidence" value="ECO:0007669"/>
    <property type="project" value="UniProtKB-ARBA"/>
</dbReference>
<dbReference type="OrthoDB" id="3370at2759"/>
<dbReference type="SMART" id="SM00490">
    <property type="entry name" value="HELICc"/>
    <property type="match status" value="1"/>
</dbReference>
<comment type="catalytic activity">
    <reaction evidence="6">
        <text>ATP + H2O = ADP + phosphate + H(+)</text>
        <dbReference type="Rhea" id="RHEA:13065"/>
        <dbReference type="ChEBI" id="CHEBI:15377"/>
        <dbReference type="ChEBI" id="CHEBI:15378"/>
        <dbReference type="ChEBI" id="CHEBI:30616"/>
        <dbReference type="ChEBI" id="CHEBI:43474"/>
        <dbReference type="ChEBI" id="CHEBI:456216"/>
        <dbReference type="EC" id="3.6.4.13"/>
    </reaction>
</comment>
<evidence type="ECO:0000313" key="10">
    <source>
        <dbReference type="EMBL" id="QLG70818.1"/>
    </source>
</evidence>
<dbReference type="GO" id="GO:0003724">
    <property type="term" value="F:RNA helicase activity"/>
    <property type="evidence" value="ECO:0007669"/>
    <property type="project" value="UniProtKB-EC"/>
</dbReference>